<dbReference type="InterPro" id="IPR006073">
    <property type="entry name" value="GTP-bd"/>
</dbReference>
<dbReference type="GO" id="GO:0002098">
    <property type="term" value="P:tRNA wobble uridine modification"/>
    <property type="evidence" value="ECO:0007669"/>
    <property type="project" value="TreeGrafter"/>
</dbReference>
<dbReference type="Proteomes" id="UP000244948">
    <property type="component" value="Unassembled WGS sequence"/>
</dbReference>
<dbReference type="GO" id="GO:0005829">
    <property type="term" value="C:cytosol"/>
    <property type="evidence" value="ECO:0007669"/>
    <property type="project" value="TreeGrafter"/>
</dbReference>
<protein>
    <submittedName>
        <fullName evidence="3">DUF3482 domain-containing protein</fullName>
    </submittedName>
</protein>
<dbReference type="InterPro" id="IPR027417">
    <property type="entry name" value="P-loop_NTPase"/>
</dbReference>
<evidence type="ECO:0000256" key="1">
    <source>
        <dbReference type="SAM" id="Coils"/>
    </source>
</evidence>
<dbReference type="PANTHER" id="PTHR42714:SF7">
    <property type="entry name" value="G DOMAIN-CONTAINING PROTEIN"/>
    <property type="match status" value="1"/>
</dbReference>
<dbReference type="EMBL" id="QEWR01000002">
    <property type="protein sequence ID" value="PWD85073.1"/>
    <property type="molecule type" value="Genomic_DNA"/>
</dbReference>
<dbReference type="PANTHER" id="PTHR42714">
    <property type="entry name" value="TRNA MODIFICATION GTPASE GTPBP3"/>
    <property type="match status" value="1"/>
</dbReference>
<dbReference type="Gene3D" id="3.40.50.300">
    <property type="entry name" value="P-loop containing nucleotide triphosphate hydrolases"/>
    <property type="match status" value="1"/>
</dbReference>
<dbReference type="Pfam" id="PF11981">
    <property type="entry name" value="DUF3482"/>
    <property type="match status" value="1"/>
</dbReference>
<comment type="caution">
    <text evidence="3">The sequence shown here is derived from an EMBL/GenBank/DDBJ whole genome shotgun (WGS) entry which is preliminary data.</text>
</comment>
<organism evidence="3 4">
    <name type="scientific">Ignatzschineria indica</name>
    <dbReference type="NCBI Taxonomy" id="472583"/>
    <lineage>
        <taxon>Bacteria</taxon>
        <taxon>Pseudomonadati</taxon>
        <taxon>Pseudomonadota</taxon>
        <taxon>Gammaproteobacteria</taxon>
        <taxon>Cardiobacteriales</taxon>
        <taxon>Ignatzschineriaceae</taxon>
        <taxon>Ignatzschineria</taxon>
    </lineage>
</organism>
<dbReference type="InterPro" id="IPR021871">
    <property type="entry name" value="DUF3482"/>
</dbReference>
<feature type="coiled-coil region" evidence="1">
    <location>
        <begin position="242"/>
        <end position="269"/>
    </location>
</feature>
<evidence type="ECO:0000259" key="2">
    <source>
        <dbReference type="Pfam" id="PF01926"/>
    </source>
</evidence>
<feature type="domain" description="G" evidence="2">
    <location>
        <begin position="7"/>
        <end position="152"/>
    </location>
</feature>
<dbReference type="Pfam" id="PF01926">
    <property type="entry name" value="MMR_HSR1"/>
    <property type="match status" value="1"/>
</dbReference>
<sequence>MGLKTLKIAIVGHTNTGKTSLIRTITRERNFGEVRDEASTTIDVAEIKRASQELTFTYVDTPGMEDAMGVLDLLEERYPSNTRLEESENLLKFAQDHAVEALFEQEVKVIKQLFVADLICYVVDCRLPFLPKFDDELTLIEKTHKPILPILNFIQGEHLSAWKQHLKAHGIHHYLEFDTIMPPQKKRFYEQIAIMFPEYYAEIMAYNALEELADQQRLERAMQIVANFYLNLMTLQLKEKQNAPAEKVMKKLNQMIEKLEKRAFEALLSLYQFNREDIAYFQLAIEGSQYEQDLFTSDNLIDFSMQFGKGASVGAGLFAGVDALAGFTTLGAATATGAILGGLAASFKHYGNSLLDHLNNLETYCINDTAIDLLLSRMLYVVGLLNGRSHAVLQPIYLQEIQKNDKSNGWRDKNDESEKSDLHQLIAEGRYLRSYPQYFEKEGPMINSKRQKIVLDLSKKLKSLYLQTIKERDFSEK</sequence>
<gene>
    <name evidence="3" type="ORF">DC082_06030</name>
</gene>
<accession>A0A2U2APD2</accession>
<dbReference type="GO" id="GO:0030488">
    <property type="term" value="P:tRNA methylation"/>
    <property type="evidence" value="ECO:0007669"/>
    <property type="project" value="TreeGrafter"/>
</dbReference>
<reference evidence="3 4" key="1">
    <citation type="journal article" date="2018" name="Genome Announc.">
        <title>Ignatzschineria cameli sp. nov., isolated from necrotic foot tissue of dromedaries (Camelus dromedarius) and associated maggots (Wohlfahrtia species) in Dubai.</title>
        <authorList>
            <person name="Tsang C.C."/>
            <person name="Tang J.Y."/>
            <person name="Fong J.Y."/>
            <person name="Kinne J."/>
            <person name="Lee H.H."/>
            <person name="Joseph M."/>
            <person name="Jose S."/>
            <person name="Schuster R.K."/>
            <person name="Tang Y."/>
            <person name="Sivakumar S."/>
            <person name="Chen J.H."/>
            <person name="Teng J.L."/>
            <person name="Lau S.K."/>
            <person name="Wernery U."/>
            <person name="Woo P.C."/>
        </authorList>
    </citation>
    <scope>NUCLEOTIDE SEQUENCE [LARGE SCALE GENOMIC DNA]</scope>
    <source>
        <strain evidence="3 4">KCTC 22643</strain>
    </source>
</reference>
<evidence type="ECO:0000313" key="3">
    <source>
        <dbReference type="EMBL" id="PWD85073.1"/>
    </source>
</evidence>
<name>A0A2U2APD2_9GAMM</name>
<dbReference type="RefSeq" id="WP_109236137.1">
    <property type="nucleotide sequence ID" value="NZ_BMXZ01000001.1"/>
</dbReference>
<keyword evidence="1" id="KW-0175">Coiled coil</keyword>
<dbReference type="GO" id="GO:0005525">
    <property type="term" value="F:GTP binding"/>
    <property type="evidence" value="ECO:0007669"/>
    <property type="project" value="InterPro"/>
</dbReference>
<dbReference type="AlphaFoldDB" id="A0A2U2APD2"/>
<dbReference type="SUPFAM" id="SSF52540">
    <property type="entry name" value="P-loop containing nucleoside triphosphate hydrolases"/>
    <property type="match status" value="1"/>
</dbReference>
<keyword evidence="4" id="KW-1185">Reference proteome</keyword>
<proteinExistence type="predicted"/>
<evidence type="ECO:0000313" key="4">
    <source>
        <dbReference type="Proteomes" id="UP000244948"/>
    </source>
</evidence>